<proteinExistence type="predicted"/>
<accession>A0A8T0PJZ8</accession>
<dbReference type="EMBL" id="CM029051">
    <property type="protein sequence ID" value="KAG2562273.1"/>
    <property type="molecule type" value="Genomic_DNA"/>
</dbReference>
<sequence length="200" mass="23003">MEAPRYLSNIFPQEAAGLSWIPDGMDPNSSYRLAVHVGAYVKINDDGSREYCEALSIAKILDRDISNWDDMLNELATDINLGCNHKLRVTYWDKMSRNYEEITSDQKLLHAIDMYWEIRRLSLQVCVIKKNDSEFMHDVGRQESMPWVLQGSTDAPAKQINSQPPLEIASPLLELQNQNSAANHKMHKMQTVWTYGKNMQ</sequence>
<reference evidence="1" key="1">
    <citation type="submission" date="2020-05" db="EMBL/GenBank/DDBJ databases">
        <title>WGS assembly of Panicum virgatum.</title>
        <authorList>
            <person name="Lovell J.T."/>
            <person name="Jenkins J."/>
            <person name="Shu S."/>
            <person name="Juenger T.E."/>
            <person name="Schmutz J."/>
        </authorList>
    </citation>
    <scope>NUCLEOTIDE SEQUENCE</scope>
    <source>
        <strain evidence="1">AP13</strain>
    </source>
</reference>
<dbReference type="AlphaFoldDB" id="A0A8T0PJZ8"/>
<organism evidence="1 2">
    <name type="scientific">Panicum virgatum</name>
    <name type="common">Blackwell switchgrass</name>
    <dbReference type="NCBI Taxonomy" id="38727"/>
    <lineage>
        <taxon>Eukaryota</taxon>
        <taxon>Viridiplantae</taxon>
        <taxon>Streptophyta</taxon>
        <taxon>Embryophyta</taxon>
        <taxon>Tracheophyta</taxon>
        <taxon>Spermatophyta</taxon>
        <taxon>Magnoliopsida</taxon>
        <taxon>Liliopsida</taxon>
        <taxon>Poales</taxon>
        <taxon>Poaceae</taxon>
        <taxon>PACMAD clade</taxon>
        <taxon>Panicoideae</taxon>
        <taxon>Panicodae</taxon>
        <taxon>Paniceae</taxon>
        <taxon>Panicinae</taxon>
        <taxon>Panicum</taxon>
        <taxon>Panicum sect. Hiantes</taxon>
    </lineage>
</organism>
<protein>
    <submittedName>
        <fullName evidence="1">Uncharacterized protein</fullName>
    </submittedName>
</protein>
<keyword evidence="2" id="KW-1185">Reference proteome</keyword>
<evidence type="ECO:0000313" key="2">
    <source>
        <dbReference type="Proteomes" id="UP000823388"/>
    </source>
</evidence>
<evidence type="ECO:0000313" key="1">
    <source>
        <dbReference type="EMBL" id="KAG2562273.1"/>
    </source>
</evidence>
<comment type="caution">
    <text evidence="1">The sequence shown here is derived from an EMBL/GenBank/DDBJ whole genome shotgun (WGS) entry which is preliminary data.</text>
</comment>
<gene>
    <name evidence="1" type="ORF">PVAP13_8KG207402</name>
</gene>
<name>A0A8T0PJZ8_PANVG</name>
<dbReference type="Proteomes" id="UP000823388">
    <property type="component" value="Chromosome 8K"/>
</dbReference>